<dbReference type="EMBL" id="BK014807">
    <property type="protein sequence ID" value="DAD76732.1"/>
    <property type="molecule type" value="Genomic_DNA"/>
</dbReference>
<proteinExistence type="predicted"/>
<name>A0A8S5M340_9CAUD</name>
<protein>
    <submittedName>
        <fullName evidence="2">Uncharacterized protein</fullName>
    </submittedName>
</protein>
<dbReference type="EMBL" id="BK014807">
    <property type="protein sequence ID" value="DAD76701.1"/>
    <property type="molecule type" value="Genomic_DNA"/>
</dbReference>
<feature type="region of interest" description="Disordered" evidence="1">
    <location>
        <begin position="59"/>
        <end position="93"/>
    </location>
</feature>
<accession>A0A8S5M340</accession>
<reference evidence="2" key="1">
    <citation type="journal article" date="2021" name="Proc. Natl. Acad. Sci. U.S.A.">
        <title>A Catalog of Tens of Thousands of Viruses from Human Metagenomes Reveals Hidden Associations with Chronic Diseases.</title>
        <authorList>
            <person name="Tisza M.J."/>
            <person name="Buck C.B."/>
        </authorList>
    </citation>
    <scope>NUCLEOTIDE SEQUENCE</scope>
    <source>
        <strain evidence="2">CtQJR51</strain>
    </source>
</reference>
<evidence type="ECO:0000256" key="1">
    <source>
        <dbReference type="SAM" id="MobiDB-lite"/>
    </source>
</evidence>
<evidence type="ECO:0000313" key="2">
    <source>
        <dbReference type="EMBL" id="DAD76701.1"/>
    </source>
</evidence>
<sequence length="93" mass="9747">MQEALPPAGVLGAAPLSLVPQHKYSSEPAQRCSRAISANQQRSQKVALLAVGSSLAVPQTEATRAGMGQKRRATEENRALTASPKPRRSEGAA</sequence>
<organism evidence="2">
    <name type="scientific">Siphoviridae sp. ctQJR51</name>
    <dbReference type="NCBI Taxonomy" id="2826327"/>
    <lineage>
        <taxon>Viruses</taxon>
        <taxon>Duplodnaviria</taxon>
        <taxon>Heunggongvirae</taxon>
        <taxon>Uroviricota</taxon>
        <taxon>Caudoviricetes</taxon>
    </lineage>
</organism>